<proteinExistence type="predicted"/>
<dbReference type="Pfam" id="PF07313">
    <property type="entry name" value="AmiA-like"/>
    <property type="match status" value="1"/>
</dbReference>
<evidence type="ECO:0000313" key="2">
    <source>
        <dbReference type="Proteomes" id="UP000823865"/>
    </source>
</evidence>
<dbReference type="Gene3D" id="1.10.3670.10">
    <property type="entry name" value="Putative xylanase like domain"/>
    <property type="match status" value="1"/>
</dbReference>
<comment type="caution">
    <text evidence="1">The sequence shown here is derived from an EMBL/GenBank/DDBJ whole genome shotgun (WGS) entry which is preliminary data.</text>
</comment>
<dbReference type="InterPro" id="IPR010846">
    <property type="entry name" value="AmiA-like"/>
</dbReference>
<reference evidence="1" key="2">
    <citation type="submission" date="2021-04" db="EMBL/GenBank/DDBJ databases">
        <authorList>
            <person name="Gilroy R."/>
        </authorList>
    </citation>
    <scope>NUCLEOTIDE SEQUENCE</scope>
    <source>
        <strain evidence="1">G3-2149</strain>
    </source>
</reference>
<dbReference type="AlphaFoldDB" id="A0A9E2L4Z9"/>
<dbReference type="Proteomes" id="UP000823865">
    <property type="component" value="Unassembled WGS sequence"/>
</dbReference>
<dbReference type="InterPro" id="IPR038765">
    <property type="entry name" value="Papain-like_cys_pep_sf"/>
</dbReference>
<dbReference type="SUPFAM" id="SSF54001">
    <property type="entry name" value="Cysteine proteinases"/>
    <property type="match status" value="1"/>
</dbReference>
<organism evidence="1 2">
    <name type="scientific">Candidatus Paraprevotella stercoravium</name>
    <dbReference type="NCBI Taxonomy" id="2838725"/>
    <lineage>
        <taxon>Bacteria</taxon>
        <taxon>Pseudomonadati</taxon>
        <taxon>Bacteroidota</taxon>
        <taxon>Bacteroidia</taxon>
        <taxon>Bacteroidales</taxon>
        <taxon>Prevotellaceae</taxon>
        <taxon>Paraprevotella</taxon>
    </lineage>
</organism>
<reference evidence="1" key="1">
    <citation type="journal article" date="2021" name="PeerJ">
        <title>Extensive microbial diversity within the chicken gut microbiome revealed by metagenomics and culture.</title>
        <authorList>
            <person name="Gilroy R."/>
            <person name="Ravi A."/>
            <person name="Getino M."/>
            <person name="Pursley I."/>
            <person name="Horton D.L."/>
            <person name="Alikhan N.F."/>
            <person name="Baker D."/>
            <person name="Gharbi K."/>
            <person name="Hall N."/>
            <person name="Watson M."/>
            <person name="Adriaenssens E.M."/>
            <person name="Foster-Nyarko E."/>
            <person name="Jarju S."/>
            <person name="Secka A."/>
            <person name="Antonio M."/>
            <person name="Oren A."/>
            <person name="Chaudhuri R.R."/>
            <person name="La Ragione R."/>
            <person name="Hildebrand F."/>
            <person name="Pallen M.J."/>
        </authorList>
    </citation>
    <scope>NUCLEOTIDE SEQUENCE</scope>
    <source>
        <strain evidence="1">G3-2149</strain>
    </source>
</reference>
<sequence>MRYFLVLFVLLFQGQFSIKAFSLSDVDYTTADSVQVVQWLEEAREQYVKTDRMLFFAKKFLGRPYVGGVLDRNDNEKLVVNLNELDCATLVENVTALSLTAGRGSTSFFDFCEALERIRYTQGIRSGYASRNHYFSEWIRSNSDMGLLVDLFDERYHVRESALAPLTLKINYMSRNFSQYPLLRKSKDARKQISAKEQAISGSRIWYLPKEKIAMQTQEQKAFREGDIVAFVTRKSGLDIAHVGVLCYQEGEWHFIHASSLRKKVVIEPLTLSEYLKKQPMLLGIRVLRVH</sequence>
<protein>
    <submittedName>
        <fullName evidence="1">DUF1460 domain-containing protein</fullName>
    </submittedName>
</protein>
<accession>A0A9E2L4Z9</accession>
<dbReference type="EMBL" id="JAHLFU010000057">
    <property type="protein sequence ID" value="MBU3852819.1"/>
    <property type="molecule type" value="Genomic_DNA"/>
</dbReference>
<gene>
    <name evidence="1" type="ORF">H9789_03140</name>
</gene>
<evidence type="ECO:0000313" key="1">
    <source>
        <dbReference type="EMBL" id="MBU3852819.1"/>
    </source>
</evidence>
<name>A0A9E2L4Z9_9BACT</name>
<dbReference type="Gene3D" id="2.30.260.10">
    <property type="entry name" value="putative xylanase like domain"/>
    <property type="match status" value="1"/>
</dbReference>